<dbReference type="InterPro" id="IPR032197">
    <property type="entry name" value="Atg7_N"/>
</dbReference>
<proteinExistence type="inferred from homology"/>
<evidence type="ECO:0000256" key="6">
    <source>
        <dbReference type="PIRSR" id="PIRSR606285-1"/>
    </source>
</evidence>
<dbReference type="GO" id="GO:0015031">
    <property type="term" value="P:protein transport"/>
    <property type="evidence" value="ECO:0007669"/>
    <property type="project" value="UniProtKB-UniRule"/>
</dbReference>
<keyword evidence="10" id="KW-1185">Reference proteome</keyword>
<dbReference type="Pfam" id="PF00899">
    <property type="entry name" value="ThiF"/>
    <property type="match status" value="1"/>
</dbReference>
<gene>
    <name evidence="11 12 13" type="primary">LOC107216644</name>
</gene>
<dbReference type="NCBIfam" id="TIGR01381">
    <property type="entry name" value="E1_like_apg7"/>
    <property type="match status" value="1"/>
</dbReference>
<dbReference type="GeneID" id="107216644"/>
<dbReference type="SUPFAM" id="SSF69572">
    <property type="entry name" value="Activating enzymes of the ubiquitin-like proteins"/>
    <property type="match status" value="1"/>
</dbReference>
<dbReference type="GO" id="GO:0000045">
    <property type="term" value="P:autophagosome assembly"/>
    <property type="evidence" value="ECO:0007669"/>
    <property type="project" value="TreeGrafter"/>
</dbReference>
<dbReference type="RefSeq" id="XP_046594366.1">
    <property type="nucleotide sequence ID" value="XM_046738410.1"/>
</dbReference>
<dbReference type="InterPro" id="IPR000594">
    <property type="entry name" value="ThiF_NAD_FAD-bd"/>
</dbReference>
<dbReference type="KEGG" id="nlo:107216644"/>
<evidence type="ECO:0000259" key="8">
    <source>
        <dbReference type="Pfam" id="PF00899"/>
    </source>
</evidence>
<name>A0A6J0B5G9_NEOLC</name>
<evidence type="ECO:0000313" key="11">
    <source>
        <dbReference type="RefSeq" id="XP_015509386.2"/>
    </source>
</evidence>
<dbReference type="RefSeq" id="XP_015509386.2">
    <property type="nucleotide sequence ID" value="XM_015653900.2"/>
</dbReference>
<reference evidence="11 12" key="1">
    <citation type="submission" date="2025-05" db="UniProtKB">
        <authorList>
            <consortium name="RefSeq"/>
        </authorList>
    </citation>
    <scope>IDENTIFICATION</scope>
    <source>
        <tissue evidence="11 12">Thorax and Abdomen</tissue>
    </source>
</reference>
<sequence length="715" mass="80084">METNNYPTMNGLVKFTKLRSAMDPGFWAKLSELKLDSLKLNDQIKIPLWASYNLDRQSDRQGRTLKLDCTSFNENVEMTSHRSVVTCSGFLINTNTYESFREIKPEEFISEASVSLLQSIKDGSAVREPCRLAFFILLSFADLKRYRFHYWTAHPTSFNLPELYHVCNPLSAGSQLSPDQLAQLTRSFLALDSKQKAFFTVLVPGSDNLHVEHLSKGVDLFEKKATADVFVEQCEEEIYFGFYDPCNSPEPGWPLRNLICLLFWHCPKASFNSVIKIVAMRGPDAKDAVIFTMKAKEYENKMETREIIFEGRFVGWERSHNGKMGPNIIDLSNSMDIVKLSERAVNLNLKLMKWRLVPDLNLEKINKTRCLLLGAGTLGCSVARVLLGWGVQKLTLVDGSTVSQSNPVRQSLYTHTDAVERRYKAEAAKDALLRIHPSLDVESAILQIPMPGHVVGPSMMDATRSAAKFLEELVTQHDVIFLLLDSREARWLPTLLAAVHGKLVINAALGFDSYTVQRHGTRDNVRPDSPDFTMHNPAGADLGCYFCNDITQPGNSQMDRTLDQQCTVSRPGLAQVAGGLAVELMVSLTQHPEYAEARALIADDRSEPHSDVEHGGGGLLGGVPHTIRGSLWNYETHLTVTHRFPACTACSTPLINEFRKKGFDVILNACNEPNYLEHLTGLNDLLKRPDLDELCFAIDSSSEDENEEPGHPNHK</sequence>
<evidence type="ECO:0000313" key="13">
    <source>
        <dbReference type="RefSeq" id="XP_046594367.1"/>
    </source>
</evidence>
<comment type="function">
    <text evidence="7">E1-like activating enzyme involved in the 2 ubiquitin-like systems required for autophagy.</text>
</comment>
<keyword evidence="4 7" id="KW-0653">Protein transport</keyword>
<evidence type="ECO:0000256" key="4">
    <source>
        <dbReference type="ARBA" id="ARBA00022927"/>
    </source>
</evidence>
<dbReference type="GO" id="GO:0034727">
    <property type="term" value="P:piecemeal microautophagy of the nucleus"/>
    <property type="evidence" value="ECO:0007669"/>
    <property type="project" value="TreeGrafter"/>
</dbReference>
<dbReference type="InterPro" id="IPR042523">
    <property type="entry name" value="Atg7_N_2"/>
</dbReference>
<evidence type="ECO:0000256" key="3">
    <source>
        <dbReference type="ARBA" id="ARBA00022448"/>
    </source>
</evidence>
<dbReference type="Gene3D" id="3.40.50.720">
    <property type="entry name" value="NAD(P)-binding Rossmann-like Domain"/>
    <property type="match status" value="1"/>
</dbReference>
<dbReference type="GO" id="GO:0032446">
    <property type="term" value="P:protein modification by small protein conjugation"/>
    <property type="evidence" value="ECO:0007669"/>
    <property type="project" value="TreeGrafter"/>
</dbReference>
<dbReference type="Gene3D" id="3.40.140.70">
    <property type="entry name" value="Ubiquitin-like modifier-activating enzyme ATG7 N-terminal domain"/>
    <property type="match status" value="1"/>
</dbReference>
<dbReference type="Gene3D" id="3.40.140.100">
    <property type="entry name" value="Ubiquitin-like modifier-activating enzyme ATG7 C-terminal domain"/>
    <property type="match status" value="1"/>
</dbReference>
<evidence type="ECO:0000256" key="5">
    <source>
        <dbReference type="ARBA" id="ARBA00023006"/>
    </source>
</evidence>
<dbReference type="InterPro" id="IPR035985">
    <property type="entry name" value="Ubiquitin-activating_enz"/>
</dbReference>
<dbReference type="InterPro" id="IPR006285">
    <property type="entry name" value="Atg7"/>
</dbReference>
<evidence type="ECO:0000256" key="1">
    <source>
        <dbReference type="ARBA" id="ARBA00010931"/>
    </source>
</evidence>
<dbReference type="PANTHER" id="PTHR10953:SF3">
    <property type="entry name" value="UBIQUITIN-LIKE MODIFIER-ACTIVATING ENZYME ATG7"/>
    <property type="match status" value="1"/>
</dbReference>
<dbReference type="GO" id="GO:0000422">
    <property type="term" value="P:autophagy of mitochondrion"/>
    <property type="evidence" value="ECO:0007669"/>
    <property type="project" value="TreeGrafter"/>
</dbReference>
<dbReference type="PANTHER" id="PTHR10953">
    <property type="entry name" value="UBIQUITIN-ACTIVATING ENZYME E1"/>
    <property type="match status" value="1"/>
</dbReference>
<dbReference type="GO" id="GO:0006995">
    <property type="term" value="P:cellular response to nitrogen starvation"/>
    <property type="evidence" value="ECO:0007669"/>
    <property type="project" value="TreeGrafter"/>
</dbReference>
<comment type="subcellular location">
    <subcellularLocation>
        <location evidence="7">Cytoplasm</location>
    </subcellularLocation>
    <subcellularLocation>
        <location evidence="7">Preautophagosomal structure</location>
    </subcellularLocation>
</comment>
<organism evidence="10 11">
    <name type="scientific">Neodiprion lecontei</name>
    <name type="common">Redheaded pine sawfly</name>
    <dbReference type="NCBI Taxonomy" id="441921"/>
    <lineage>
        <taxon>Eukaryota</taxon>
        <taxon>Metazoa</taxon>
        <taxon>Ecdysozoa</taxon>
        <taxon>Arthropoda</taxon>
        <taxon>Hexapoda</taxon>
        <taxon>Insecta</taxon>
        <taxon>Pterygota</taxon>
        <taxon>Neoptera</taxon>
        <taxon>Endopterygota</taxon>
        <taxon>Hymenoptera</taxon>
        <taxon>Tenthredinoidea</taxon>
        <taxon>Diprionidae</taxon>
        <taxon>Diprioninae</taxon>
        <taxon>Neodiprion</taxon>
    </lineage>
</organism>
<dbReference type="RefSeq" id="XP_046594367.1">
    <property type="nucleotide sequence ID" value="XM_046738411.1"/>
</dbReference>
<keyword evidence="7" id="KW-0833">Ubl conjugation pathway</keyword>
<dbReference type="InParanoid" id="A0A6J0B5G9"/>
<comment type="similarity">
    <text evidence="1 7">Belongs to the ATG7 family.</text>
</comment>
<dbReference type="GO" id="GO:0000407">
    <property type="term" value="C:phagophore assembly site"/>
    <property type="evidence" value="ECO:0007669"/>
    <property type="project" value="UniProtKB-SubCell"/>
</dbReference>
<feature type="domain" description="THIF-type NAD/FAD binding fold" evidence="8">
    <location>
        <begin position="351"/>
        <end position="599"/>
    </location>
</feature>
<evidence type="ECO:0000313" key="10">
    <source>
        <dbReference type="Proteomes" id="UP000829291"/>
    </source>
</evidence>
<feature type="domain" description="Ubiquitin-like modifier-activating enzyme Atg7 N-terminal" evidence="9">
    <location>
        <begin position="13"/>
        <end position="335"/>
    </location>
</feature>
<evidence type="ECO:0000313" key="12">
    <source>
        <dbReference type="RefSeq" id="XP_046594366.1"/>
    </source>
</evidence>
<feature type="active site" description="Glycyl thioester intermediate" evidence="6">
    <location>
        <position position="566"/>
    </location>
</feature>
<comment type="subunit">
    <text evidence="7">Homodimer.</text>
</comment>
<accession>A0A6J0B5G9</accession>
<evidence type="ECO:0000256" key="2">
    <source>
        <dbReference type="ARBA" id="ARBA00017647"/>
    </source>
</evidence>
<dbReference type="Proteomes" id="UP000829291">
    <property type="component" value="Chromosome 4"/>
</dbReference>
<protein>
    <recommendedName>
        <fullName evidence="2 7">Ubiquitin-like modifier-activating enzyme ATG7</fullName>
    </recommendedName>
    <alternativeName>
        <fullName evidence="7">Autophagy-related protein 7</fullName>
    </alternativeName>
</protein>
<dbReference type="InterPro" id="IPR045886">
    <property type="entry name" value="ThiF/MoeB/HesA"/>
</dbReference>
<dbReference type="OrthoDB" id="338614at2759"/>
<dbReference type="AlphaFoldDB" id="A0A6J0B5G9"/>
<dbReference type="GO" id="GO:0019779">
    <property type="term" value="F:Atg8 activating enzyme activity"/>
    <property type="evidence" value="ECO:0007669"/>
    <property type="project" value="TreeGrafter"/>
</dbReference>
<dbReference type="Pfam" id="PF16420">
    <property type="entry name" value="ATG7_N"/>
    <property type="match status" value="1"/>
</dbReference>
<evidence type="ECO:0000256" key="7">
    <source>
        <dbReference type="RuleBase" id="RU366022"/>
    </source>
</evidence>
<keyword evidence="3 7" id="KW-0813">Transport</keyword>
<dbReference type="GO" id="GO:0019778">
    <property type="term" value="F:Atg12 activating enzyme activity"/>
    <property type="evidence" value="ECO:0007669"/>
    <property type="project" value="TreeGrafter"/>
</dbReference>
<dbReference type="FunCoup" id="A0A6J0B5G9">
    <property type="interactions" value="1014"/>
</dbReference>
<keyword evidence="7" id="KW-0963">Cytoplasm</keyword>
<evidence type="ECO:0000259" key="9">
    <source>
        <dbReference type="Pfam" id="PF16420"/>
    </source>
</evidence>
<keyword evidence="5 7" id="KW-0072">Autophagy</keyword>
<dbReference type="InterPro" id="IPR042522">
    <property type="entry name" value="Atg7_N_1"/>
</dbReference>